<gene>
    <name evidence="6" type="ORF">OFUS_LOCUS4543</name>
</gene>
<name>A0A8J1XJT6_OWEFU</name>
<comment type="caution">
    <text evidence="6">The sequence shown here is derived from an EMBL/GenBank/DDBJ whole genome shotgun (WGS) entry which is preliminary data.</text>
</comment>
<evidence type="ECO:0000256" key="3">
    <source>
        <dbReference type="ARBA" id="ARBA00022692"/>
    </source>
</evidence>
<sequence length="326" mass="37902">MYLTCDKVPREVRVSYILTGYRPTDTTFKYCCKSTLGLHNETFNIWSHLLPLLYFIWIAVDIHHDLSGQTNITCSFLPLYCNMAGVCVLMLLSSLAHIFHAVSHKWRHLCFMCDYAAIGFYGVSAAIPGYYYSRYSKYWITDPNIFIALSIMSAVIATIGCCYTRIDMHNKYIYYIRTGTYVFPYVVSSTPMFCRIFLEPESMDSTSQFIYFKHVLFMVLAAIFNVTRIPERWSPGTFDIIGQSHQIFHILIFLGVKECLYVMVHDIKTRNFDAIYETNTEPTLFSTFGNMLILTLLSIGVVLRFWQEIQKQKVKRHKNPKAVHQD</sequence>
<dbReference type="GO" id="GO:0016020">
    <property type="term" value="C:membrane"/>
    <property type="evidence" value="ECO:0007669"/>
    <property type="project" value="UniProtKB-SubCell"/>
</dbReference>
<keyword evidence="3" id="KW-0812">Transmembrane</keyword>
<comment type="similarity">
    <text evidence="2">Belongs to the ADIPOR family.</text>
</comment>
<accession>A0A8J1XJT6</accession>
<protein>
    <submittedName>
        <fullName evidence="6">Uncharacterized protein</fullName>
    </submittedName>
</protein>
<evidence type="ECO:0000256" key="1">
    <source>
        <dbReference type="ARBA" id="ARBA00004141"/>
    </source>
</evidence>
<keyword evidence="4" id="KW-1133">Transmembrane helix</keyword>
<evidence type="ECO:0000313" key="6">
    <source>
        <dbReference type="EMBL" id="CAH1777514.1"/>
    </source>
</evidence>
<dbReference type="GO" id="GO:0038023">
    <property type="term" value="F:signaling receptor activity"/>
    <property type="evidence" value="ECO:0007669"/>
    <property type="project" value="TreeGrafter"/>
</dbReference>
<dbReference type="Pfam" id="PF03006">
    <property type="entry name" value="HlyIII"/>
    <property type="match status" value="1"/>
</dbReference>
<evidence type="ECO:0000256" key="4">
    <source>
        <dbReference type="ARBA" id="ARBA00022989"/>
    </source>
</evidence>
<dbReference type="EMBL" id="CAIIXF020000002">
    <property type="protein sequence ID" value="CAH1777514.1"/>
    <property type="molecule type" value="Genomic_DNA"/>
</dbReference>
<dbReference type="Proteomes" id="UP000749559">
    <property type="component" value="Unassembled WGS sequence"/>
</dbReference>
<evidence type="ECO:0000313" key="7">
    <source>
        <dbReference type="Proteomes" id="UP000749559"/>
    </source>
</evidence>
<dbReference type="PANTHER" id="PTHR20855:SF143">
    <property type="entry name" value="MEMBRANE PROGESTIN RECEPTOR EPSILON"/>
    <property type="match status" value="1"/>
</dbReference>
<keyword evidence="7" id="KW-1185">Reference proteome</keyword>
<evidence type="ECO:0000256" key="5">
    <source>
        <dbReference type="ARBA" id="ARBA00023136"/>
    </source>
</evidence>
<reference evidence="6" key="1">
    <citation type="submission" date="2022-03" db="EMBL/GenBank/DDBJ databases">
        <authorList>
            <person name="Martin C."/>
        </authorList>
    </citation>
    <scope>NUCLEOTIDE SEQUENCE</scope>
</reference>
<evidence type="ECO:0000256" key="2">
    <source>
        <dbReference type="ARBA" id="ARBA00007018"/>
    </source>
</evidence>
<proteinExistence type="inferred from homology"/>
<organism evidence="6 7">
    <name type="scientific">Owenia fusiformis</name>
    <name type="common">Polychaete worm</name>
    <dbReference type="NCBI Taxonomy" id="6347"/>
    <lineage>
        <taxon>Eukaryota</taxon>
        <taxon>Metazoa</taxon>
        <taxon>Spiralia</taxon>
        <taxon>Lophotrochozoa</taxon>
        <taxon>Annelida</taxon>
        <taxon>Polychaeta</taxon>
        <taxon>Sedentaria</taxon>
        <taxon>Canalipalpata</taxon>
        <taxon>Sabellida</taxon>
        <taxon>Oweniida</taxon>
        <taxon>Oweniidae</taxon>
        <taxon>Owenia</taxon>
    </lineage>
</organism>
<dbReference type="InterPro" id="IPR004254">
    <property type="entry name" value="AdipoR/HlyIII-related"/>
</dbReference>
<dbReference type="PANTHER" id="PTHR20855">
    <property type="entry name" value="ADIPOR/PROGESTIN RECEPTOR-RELATED"/>
    <property type="match status" value="1"/>
</dbReference>
<dbReference type="AlphaFoldDB" id="A0A8J1XJT6"/>
<comment type="subcellular location">
    <subcellularLocation>
        <location evidence="1">Membrane</location>
        <topology evidence="1">Multi-pass membrane protein</topology>
    </subcellularLocation>
</comment>
<keyword evidence="5" id="KW-0472">Membrane</keyword>
<dbReference type="OrthoDB" id="535992at2759"/>